<comment type="caution">
    <text evidence="1">The sequence shown here is derived from an EMBL/GenBank/DDBJ whole genome shotgun (WGS) entry which is preliminary data.</text>
</comment>
<accession>A0AAV7VR73</accession>
<sequence length="144" mass="14442">MIAMSAEVALSKHITGLVAGVAAVSVAEVQAVVHVSAPVEGCSRTSPEASDGCPLGMMLETVAEAADVQVAVQVAVQIAVQVAVSTAIQVDVLVDRNGDSGPSAGASMPCPDLLFTLCPFPTFDIAAGPLALSPFGWEEPLLGG</sequence>
<evidence type="ECO:0000313" key="2">
    <source>
        <dbReference type="Proteomes" id="UP001066276"/>
    </source>
</evidence>
<protein>
    <submittedName>
        <fullName evidence="1">Uncharacterized protein</fullName>
    </submittedName>
</protein>
<dbReference type="Proteomes" id="UP001066276">
    <property type="component" value="Chromosome 2_1"/>
</dbReference>
<gene>
    <name evidence="1" type="ORF">NDU88_007964</name>
</gene>
<organism evidence="1 2">
    <name type="scientific">Pleurodeles waltl</name>
    <name type="common">Iberian ribbed newt</name>
    <dbReference type="NCBI Taxonomy" id="8319"/>
    <lineage>
        <taxon>Eukaryota</taxon>
        <taxon>Metazoa</taxon>
        <taxon>Chordata</taxon>
        <taxon>Craniata</taxon>
        <taxon>Vertebrata</taxon>
        <taxon>Euteleostomi</taxon>
        <taxon>Amphibia</taxon>
        <taxon>Batrachia</taxon>
        <taxon>Caudata</taxon>
        <taxon>Salamandroidea</taxon>
        <taxon>Salamandridae</taxon>
        <taxon>Pleurodelinae</taxon>
        <taxon>Pleurodeles</taxon>
    </lineage>
</organism>
<dbReference type="AlphaFoldDB" id="A0AAV7VR73"/>
<name>A0AAV7VR73_PLEWA</name>
<keyword evidence="2" id="KW-1185">Reference proteome</keyword>
<dbReference type="EMBL" id="JANPWB010000003">
    <property type="protein sequence ID" value="KAJ1204183.1"/>
    <property type="molecule type" value="Genomic_DNA"/>
</dbReference>
<reference evidence="1" key="1">
    <citation type="journal article" date="2022" name="bioRxiv">
        <title>Sequencing and chromosome-scale assembly of the giantPleurodeles waltlgenome.</title>
        <authorList>
            <person name="Brown T."/>
            <person name="Elewa A."/>
            <person name="Iarovenko S."/>
            <person name="Subramanian E."/>
            <person name="Araus A.J."/>
            <person name="Petzold A."/>
            <person name="Susuki M."/>
            <person name="Suzuki K.-i.T."/>
            <person name="Hayashi T."/>
            <person name="Toyoda A."/>
            <person name="Oliveira C."/>
            <person name="Osipova E."/>
            <person name="Leigh N.D."/>
            <person name="Simon A."/>
            <person name="Yun M.H."/>
        </authorList>
    </citation>
    <scope>NUCLEOTIDE SEQUENCE</scope>
    <source>
        <strain evidence="1">20211129_DDA</strain>
        <tissue evidence="1">Liver</tissue>
    </source>
</reference>
<evidence type="ECO:0000313" key="1">
    <source>
        <dbReference type="EMBL" id="KAJ1204183.1"/>
    </source>
</evidence>
<proteinExistence type="predicted"/>